<organism evidence="2 3">
    <name type="scientific">Trichonephila clavipes</name>
    <name type="common">Golden silk orbweaver</name>
    <name type="synonym">Nephila clavipes</name>
    <dbReference type="NCBI Taxonomy" id="2585209"/>
    <lineage>
        <taxon>Eukaryota</taxon>
        <taxon>Metazoa</taxon>
        <taxon>Ecdysozoa</taxon>
        <taxon>Arthropoda</taxon>
        <taxon>Chelicerata</taxon>
        <taxon>Arachnida</taxon>
        <taxon>Araneae</taxon>
        <taxon>Araneomorphae</taxon>
        <taxon>Entelegynae</taxon>
        <taxon>Araneoidea</taxon>
        <taxon>Nephilidae</taxon>
        <taxon>Trichonephila</taxon>
    </lineage>
</organism>
<reference evidence="2" key="1">
    <citation type="submission" date="2020-08" db="EMBL/GenBank/DDBJ databases">
        <title>Multicomponent nature underlies the extraordinary mechanical properties of spider dragline silk.</title>
        <authorList>
            <person name="Kono N."/>
            <person name="Nakamura H."/>
            <person name="Mori M."/>
            <person name="Yoshida Y."/>
            <person name="Ohtoshi R."/>
            <person name="Malay A.D."/>
            <person name="Moran D.A.P."/>
            <person name="Tomita M."/>
            <person name="Numata K."/>
            <person name="Arakawa K."/>
        </authorList>
    </citation>
    <scope>NUCLEOTIDE SEQUENCE</scope>
</reference>
<accession>A0A8X6SJ95</accession>
<evidence type="ECO:0000313" key="2">
    <source>
        <dbReference type="EMBL" id="GFY14411.1"/>
    </source>
</evidence>
<dbReference type="InterPro" id="IPR004172">
    <property type="entry name" value="L27_dom"/>
</dbReference>
<sequence length="98" mass="11160">MVLDSLDDIHCLTECPEHEREFLMSVLDDTHLHALLDSQALECLMATRVGPHARVVKRHSHALSLVKSSSVRFRHIILSTSVFFHEITPNKYPATEID</sequence>
<dbReference type="AlphaFoldDB" id="A0A8X6SJ95"/>
<evidence type="ECO:0000259" key="1">
    <source>
        <dbReference type="PROSITE" id="PS51022"/>
    </source>
</evidence>
<gene>
    <name evidence="2" type="ORF">TNCV_1314651</name>
</gene>
<dbReference type="EMBL" id="BMAU01021329">
    <property type="protein sequence ID" value="GFY14411.1"/>
    <property type="molecule type" value="Genomic_DNA"/>
</dbReference>
<evidence type="ECO:0000313" key="3">
    <source>
        <dbReference type="Proteomes" id="UP000887159"/>
    </source>
</evidence>
<dbReference type="Gene3D" id="1.10.287.650">
    <property type="entry name" value="L27 domain"/>
    <property type="match status" value="1"/>
</dbReference>
<dbReference type="InterPro" id="IPR014775">
    <property type="entry name" value="L27_C"/>
</dbReference>
<dbReference type="Pfam" id="PF02828">
    <property type="entry name" value="L27"/>
    <property type="match status" value="1"/>
</dbReference>
<comment type="caution">
    <text evidence="2">The sequence shown here is derived from an EMBL/GenBank/DDBJ whole genome shotgun (WGS) entry which is preliminary data.</text>
</comment>
<feature type="domain" description="L27" evidence="1">
    <location>
        <begin position="1"/>
        <end position="49"/>
    </location>
</feature>
<proteinExistence type="predicted"/>
<dbReference type="InterPro" id="IPR036892">
    <property type="entry name" value="L27_dom_sf"/>
</dbReference>
<protein>
    <recommendedName>
        <fullName evidence="1">L27 domain-containing protein</fullName>
    </recommendedName>
</protein>
<name>A0A8X6SJ95_TRICX</name>
<dbReference type="PROSITE" id="PS51022">
    <property type="entry name" value="L27"/>
    <property type="match status" value="1"/>
</dbReference>
<dbReference type="Proteomes" id="UP000887159">
    <property type="component" value="Unassembled WGS sequence"/>
</dbReference>
<keyword evidence="3" id="KW-1185">Reference proteome</keyword>
<dbReference type="SUPFAM" id="SSF101288">
    <property type="entry name" value="L27 domain"/>
    <property type="match status" value="1"/>
</dbReference>
<dbReference type="GO" id="GO:0030054">
    <property type="term" value="C:cell junction"/>
    <property type="evidence" value="ECO:0007669"/>
    <property type="project" value="UniProtKB-ARBA"/>
</dbReference>